<dbReference type="SUPFAM" id="SSF50156">
    <property type="entry name" value="PDZ domain-like"/>
    <property type="match status" value="1"/>
</dbReference>
<keyword evidence="3" id="KW-1185">Reference proteome</keyword>
<dbReference type="SUPFAM" id="SSF53187">
    <property type="entry name" value="Zn-dependent exopeptidases"/>
    <property type="match status" value="1"/>
</dbReference>
<dbReference type="Pfam" id="PF04389">
    <property type="entry name" value="Peptidase_M28"/>
    <property type="match status" value="1"/>
</dbReference>
<dbReference type="SMART" id="SM00228">
    <property type="entry name" value="PDZ"/>
    <property type="match status" value="1"/>
</dbReference>
<dbReference type="EMBL" id="JAZIBG010000053">
    <property type="protein sequence ID" value="MEF7617016.1"/>
    <property type="molecule type" value="Genomic_DNA"/>
</dbReference>
<dbReference type="Pfam" id="PF13180">
    <property type="entry name" value="PDZ_2"/>
    <property type="match status" value="1"/>
</dbReference>
<evidence type="ECO:0000313" key="3">
    <source>
        <dbReference type="Proteomes" id="UP001336250"/>
    </source>
</evidence>
<dbReference type="PROSITE" id="PS50106">
    <property type="entry name" value="PDZ"/>
    <property type="match status" value="1"/>
</dbReference>
<dbReference type="Gene3D" id="3.40.630.10">
    <property type="entry name" value="Zn peptidases"/>
    <property type="match status" value="1"/>
</dbReference>
<dbReference type="GO" id="GO:0006508">
    <property type="term" value="P:proteolysis"/>
    <property type="evidence" value="ECO:0007669"/>
    <property type="project" value="InterPro"/>
</dbReference>
<sequence>MKGEPEPFMNLRIDRGGMASMLCAVLLCGLSACATKETTRPACPNPAEIAAGFTEPLATVRYLADDALEGRMSGSDGEHCAGEFIAARMASIGLRGAGEDGSYFQHVPLASTLQPHAPQGTGRNVVGLLEGSDPSLKHEIIVVGAHYDHLGWGAFSSLDNTRAVHNGADDNASGISAMLRVAALLAQGQRPARSVLFTAFTGEELGLLGSAYFVRSPTIPLRHARAMINMDMVGRLGDDELIVYGVGTAREWQALLQYQARAAGVRLAEHPEGYGFSDHTSFYAQGVPVLHLFTNVHADYHKATDDWQKIDAAGIDKVAAMVTGLARTLGDPAARLTFVPGEEKPARLSNDGTRAYLGTVPDFSPVPRGVLLSGVTPGSPGDRAGMRRGDVLIRLGGQDIRDLQGFTNALQAHRPGDEVDVGLLRQGQEITLRAVLGRRGG</sequence>
<accession>A0AAW9QIC1</accession>
<protein>
    <submittedName>
        <fullName evidence="2">M20/M25/M40 family metallo-hydrolase</fullName>
    </submittedName>
</protein>
<organism evidence="2 3">
    <name type="scientific">Aquincola agrisoli</name>
    <dbReference type="NCBI Taxonomy" id="3119538"/>
    <lineage>
        <taxon>Bacteria</taxon>
        <taxon>Pseudomonadati</taxon>
        <taxon>Pseudomonadota</taxon>
        <taxon>Betaproteobacteria</taxon>
        <taxon>Burkholderiales</taxon>
        <taxon>Sphaerotilaceae</taxon>
        <taxon>Aquincola</taxon>
    </lineage>
</organism>
<name>A0AAW9QIC1_9BURK</name>
<dbReference type="PANTHER" id="PTHR12147:SF26">
    <property type="entry name" value="PEPTIDASE M28 DOMAIN-CONTAINING PROTEIN"/>
    <property type="match status" value="1"/>
</dbReference>
<dbReference type="PANTHER" id="PTHR12147">
    <property type="entry name" value="METALLOPEPTIDASE M28 FAMILY MEMBER"/>
    <property type="match status" value="1"/>
</dbReference>
<proteinExistence type="predicted"/>
<feature type="domain" description="PDZ" evidence="1">
    <location>
        <begin position="369"/>
        <end position="403"/>
    </location>
</feature>
<dbReference type="Gene3D" id="2.30.42.10">
    <property type="match status" value="1"/>
</dbReference>
<dbReference type="InterPro" id="IPR001478">
    <property type="entry name" value="PDZ"/>
</dbReference>
<reference evidence="2 3" key="1">
    <citation type="submission" date="2024-02" db="EMBL/GenBank/DDBJ databases">
        <title>Genome sequence of Aquincola sp. MAHUQ-54.</title>
        <authorList>
            <person name="Huq M.A."/>
        </authorList>
    </citation>
    <scope>NUCLEOTIDE SEQUENCE [LARGE SCALE GENOMIC DNA]</scope>
    <source>
        <strain evidence="2 3">MAHUQ-54</strain>
    </source>
</reference>
<dbReference type="PROSITE" id="PS51257">
    <property type="entry name" value="PROKAR_LIPOPROTEIN"/>
    <property type="match status" value="1"/>
</dbReference>
<dbReference type="InterPro" id="IPR007484">
    <property type="entry name" value="Peptidase_M28"/>
</dbReference>
<dbReference type="GO" id="GO:0008235">
    <property type="term" value="F:metalloexopeptidase activity"/>
    <property type="evidence" value="ECO:0007669"/>
    <property type="project" value="InterPro"/>
</dbReference>
<dbReference type="InterPro" id="IPR036034">
    <property type="entry name" value="PDZ_sf"/>
</dbReference>
<dbReference type="AlphaFoldDB" id="A0AAW9QIC1"/>
<comment type="caution">
    <text evidence="2">The sequence shown here is derived from an EMBL/GenBank/DDBJ whole genome shotgun (WGS) entry which is preliminary data.</text>
</comment>
<gene>
    <name evidence="2" type="ORF">V4F39_24095</name>
</gene>
<dbReference type="Proteomes" id="UP001336250">
    <property type="component" value="Unassembled WGS sequence"/>
</dbReference>
<evidence type="ECO:0000313" key="2">
    <source>
        <dbReference type="EMBL" id="MEF7617016.1"/>
    </source>
</evidence>
<evidence type="ECO:0000259" key="1">
    <source>
        <dbReference type="PROSITE" id="PS50106"/>
    </source>
</evidence>
<dbReference type="InterPro" id="IPR045175">
    <property type="entry name" value="M28_fam"/>
</dbReference>